<evidence type="ECO:0000313" key="1">
    <source>
        <dbReference type="EMBL" id="KAJ1197541.1"/>
    </source>
</evidence>
<dbReference type="Proteomes" id="UP001066276">
    <property type="component" value="Chromosome 2_1"/>
</dbReference>
<organism evidence="1 2">
    <name type="scientific">Pleurodeles waltl</name>
    <name type="common">Iberian ribbed newt</name>
    <dbReference type="NCBI Taxonomy" id="8319"/>
    <lineage>
        <taxon>Eukaryota</taxon>
        <taxon>Metazoa</taxon>
        <taxon>Chordata</taxon>
        <taxon>Craniata</taxon>
        <taxon>Vertebrata</taxon>
        <taxon>Euteleostomi</taxon>
        <taxon>Amphibia</taxon>
        <taxon>Batrachia</taxon>
        <taxon>Caudata</taxon>
        <taxon>Salamandroidea</taxon>
        <taxon>Salamandridae</taxon>
        <taxon>Pleurodelinae</taxon>
        <taxon>Pleurodeles</taxon>
    </lineage>
</organism>
<sequence length="68" mass="8003">MLPYRVVSDRMWLALETSPTDSNESMQYERMHAYRAIPDTIVLEHPSLFFTKEARMQPSTRSQTARAR</sequence>
<proteinExistence type="predicted"/>
<gene>
    <name evidence="1" type="ORF">NDU88_001398</name>
</gene>
<name>A0AAV7V9H3_PLEWA</name>
<accession>A0AAV7V9H3</accession>
<comment type="caution">
    <text evidence="1">The sequence shown here is derived from an EMBL/GenBank/DDBJ whole genome shotgun (WGS) entry which is preliminary data.</text>
</comment>
<protein>
    <submittedName>
        <fullName evidence="1">Uncharacterized protein</fullName>
    </submittedName>
</protein>
<dbReference type="EMBL" id="JANPWB010000003">
    <property type="protein sequence ID" value="KAJ1197541.1"/>
    <property type="molecule type" value="Genomic_DNA"/>
</dbReference>
<evidence type="ECO:0000313" key="2">
    <source>
        <dbReference type="Proteomes" id="UP001066276"/>
    </source>
</evidence>
<dbReference type="AlphaFoldDB" id="A0AAV7V9H3"/>
<reference evidence="1" key="1">
    <citation type="journal article" date="2022" name="bioRxiv">
        <title>Sequencing and chromosome-scale assembly of the giantPleurodeles waltlgenome.</title>
        <authorList>
            <person name="Brown T."/>
            <person name="Elewa A."/>
            <person name="Iarovenko S."/>
            <person name="Subramanian E."/>
            <person name="Araus A.J."/>
            <person name="Petzold A."/>
            <person name="Susuki M."/>
            <person name="Suzuki K.-i.T."/>
            <person name="Hayashi T."/>
            <person name="Toyoda A."/>
            <person name="Oliveira C."/>
            <person name="Osipova E."/>
            <person name="Leigh N.D."/>
            <person name="Simon A."/>
            <person name="Yun M.H."/>
        </authorList>
    </citation>
    <scope>NUCLEOTIDE SEQUENCE</scope>
    <source>
        <strain evidence="1">20211129_DDA</strain>
        <tissue evidence="1">Liver</tissue>
    </source>
</reference>
<keyword evidence="2" id="KW-1185">Reference proteome</keyword>